<keyword evidence="2" id="KW-0812">Transmembrane</keyword>
<feature type="compositionally biased region" description="Low complexity" evidence="1">
    <location>
        <begin position="73"/>
        <end position="85"/>
    </location>
</feature>
<feature type="transmembrane region" description="Helical" evidence="2">
    <location>
        <begin position="42"/>
        <end position="64"/>
    </location>
</feature>
<evidence type="ECO:0000313" key="5">
    <source>
        <dbReference type="Proteomes" id="UP001501444"/>
    </source>
</evidence>
<protein>
    <recommendedName>
        <fullName evidence="3">DUF4232 domain-containing protein</fullName>
    </recommendedName>
</protein>
<feature type="compositionally biased region" description="Low complexity" evidence="1">
    <location>
        <begin position="93"/>
        <end position="113"/>
    </location>
</feature>
<dbReference type="EMBL" id="BAAARV010000005">
    <property type="protein sequence ID" value="GAA2329915.1"/>
    <property type="molecule type" value="Genomic_DNA"/>
</dbReference>
<sequence length="255" mass="26074">MTEPDDRFEGWLERHQVEPLGPAPGAYERITRTARRRRIGRVAVAAAAVVVGITGVTGLAYRIVAGPGPVLPPGASASPSHDAPASPDPASPQAPDSAGSPSTPTTDPSVPSTRCHTSDLKISAQGAPGGGAAGSEYTWLVFTNVSTRPCSLYGFPGVSWVTAASGQQVNDPTARMTELKPARIVLAPQGVAHAVVRHGHPGAFEPDCHAVSVAGFRVYPPDETAAVFVPWPATACSAKGINVGAVSPVTAGLDP</sequence>
<comment type="caution">
    <text evidence="4">The sequence shown here is derived from an EMBL/GenBank/DDBJ whole genome shotgun (WGS) entry which is preliminary data.</text>
</comment>
<evidence type="ECO:0000256" key="2">
    <source>
        <dbReference type="SAM" id="Phobius"/>
    </source>
</evidence>
<dbReference type="Proteomes" id="UP001501444">
    <property type="component" value="Unassembled WGS sequence"/>
</dbReference>
<evidence type="ECO:0000259" key="3">
    <source>
        <dbReference type="Pfam" id="PF14016"/>
    </source>
</evidence>
<keyword evidence="2" id="KW-1133">Transmembrane helix</keyword>
<gene>
    <name evidence="4" type="ORF">GCM10010170_007610</name>
</gene>
<organism evidence="4 5">
    <name type="scientific">Dactylosporangium salmoneum</name>
    <dbReference type="NCBI Taxonomy" id="53361"/>
    <lineage>
        <taxon>Bacteria</taxon>
        <taxon>Bacillati</taxon>
        <taxon>Actinomycetota</taxon>
        <taxon>Actinomycetes</taxon>
        <taxon>Micromonosporales</taxon>
        <taxon>Micromonosporaceae</taxon>
        <taxon>Dactylosporangium</taxon>
    </lineage>
</organism>
<evidence type="ECO:0000313" key="4">
    <source>
        <dbReference type="EMBL" id="GAA2329915.1"/>
    </source>
</evidence>
<keyword evidence="5" id="KW-1185">Reference proteome</keyword>
<proteinExistence type="predicted"/>
<feature type="region of interest" description="Disordered" evidence="1">
    <location>
        <begin position="73"/>
        <end position="116"/>
    </location>
</feature>
<feature type="domain" description="DUF4232" evidence="3">
    <location>
        <begin position="115"/>
        <end position="245"/>
    </location>
</feature>
<accession>A0ABN3FH54</accession>
<dbReference type="Pfam" id="PF14016">
    <property type="entry name" value="DUF4232"/>
    <property type="match status" value="1"/>
</dbReference>
<evidence type="ECO:0000256" key="1">
    <source>
        <dbReference type="SAM" id="MobiDB-lite"/>
    </source>
</evidence>
<dbReference type="RefSeq" id="WP_344610784.1">
    <property type="nucleotide sequence ID" value="NZ_BAAARV010000005.1"/>
</dbReference>
<name>A0ABN3FH54_9ACTN</name>
<keyword evidence="2" id="KW-0472">Membrane</keyword>
<dbReference type="InterPro" id="IPR025326">
    <property type="entry name" value="DUF4232"/>
</dbReference>
<reference evidence="4 5" key="1">
    <citation type="journal article" date="2019" name="Int. J. Syst. Evol. Microbiol.">
        <title>The Global Catalogue of Microorganisms (GCM) 10K type strain sequencing project: providing services to taxonomists for standard genome sequencing and annotation.</title>
        <authorList>
            <consortium name="The Broad Institute Genomics Platform"/>
            <consortium name="The Broad Institute Genome Sequencing Center for Infectious Disease"/>
            <person name="Wu L."/>
            <person name="Ma J."/>
        </authorList>
    </citation>
    <scope>NUCLEOTIDE SEQUENCE [LARGE SCALE GENOMIC DNA]</scope>
    <source>
        <strain evidence="4 5">JCM 3272</strain>
    </source>
</reference>